<evidence type="ECO:0000256" key="9">
    <source>
        <dbReference type="SAM" id="Phobius"/>
    </source>
</evidence>
<keyword evidence="6 9" id="KW-1133">Transmembrane helix</keyword>
<dbReference type="eggNOG" id="KOG2442">
    <property type="taxonomic scope" value="Eukaryota"/>
</dbReference>
<name>K3X0Z0_GLOUD</name>
<feature type="domain" description="PA" evidence="11">
    <location>
        <begin position="121"/>
        <end position="168"/>
    </location>
</feature>
<feature type="transmembrane region" description="Helical" evidence="9">
    <location>
        <begin position="433"/>
        <end position="453"/>
    </location>
</feature>
<evidence type="ECO:0000256" key="6">
    <source>
        <dbReference type="ARBA" id="ARBA00022989"/>
    </source>
</evidence>
<dbReference type="InterPro" id="IPR006639">
    <property type="entry name" value="Preselin/SPP"/>
</dbReference>
<reference evidence="13" key="2">
    <citation type="submission" date="2010-04" db="EMBL/GenBank/DDBJ databases">
        <authorList>
            <person name="Buell R."/>
            <person name="Hamilton J."/>
            <person name="Hostetler J."/>
        </authorList>
    </citation>
    <scope>NUCLEOTIDE SEQUENCE [LARGE SCALE GENOMIC DNA]</scope>
    <source>
        <strain evidence="13">DAOM:BR144</strain>
    </source>
</reference>
<feature type="transmembrane region" description="Helical" evidence="9">
    <location>
        <begin position="484"/>
        <end position="507"/>
    </location>
</feature>
<dbReference type="EMBL" id="GL376590">
    <property type="status" value="NOT_ANNOTATED_CDS"/>
    <property type="molecule type" value="Genomic_DNA"/>
</dbReference>
<keyword evidence="7 9" id="KW-0472">Membrane</keyword>
<dbReference type="Pfam" id="PF04258">
    <property type="entry name" value="Peptidase_A22B"/>
    <property type="match status" value="1"/>
</dbReference>
<feature type="transmembrane region" description="Helical" evidence="9">
    <location>
        <begin position="596"/>
        <end position="619"/>
    </location>
</feature>
<dbReference type="OMA" id="DPEPMPM"/>
<dbReference type="SUPFAM" id="SSF52025">
    <property type="entry name" value="PA domain"/>
    <property type="match status" value="1"/>
</dbReference>
<dbReference type="GO" id="GO:0010008">
    <property type="term" value="C:endosome membrane"/>
    <property type="evidence" value="ECO:0007669"/>
    <property type="project" value="UniProtKB-SubCell"/>
</dbReference>
<dbReference type="GO" id="GO:0098554">
    <property type="term" value="C:cytoplasmic side of endoplasmic reticulum membrane"/>
    <property type="evidence" value="ECO:0007669"/>
    <property type="project" value="TreeGrafter"/>
</dbReference>
<evidence type="ECO:0000313" key="13">
    <source>
        <dbReference type="Proteomes" id="UP000019132"/>
    </source>
</evidence>
<dbReference type="GO" id="GO:0030660">
    <property type="term" value="C:Golgi-associated vesicle membrane"/>
    <property type="evidence" value="ECO:0007669"/>
    <property type="project" value="TreeGrafter"/>
</dbReference>
<reference evidence="12" key="3">
    <citation type="submission" date="2015-02" db="UniProtKB">
        <authorList>
            <consortium name="EnsemblProtists"/>
        </authorList>
    </citation>
    <scope>IDENTIFICATION</scope>
    <source>
        <strain evidence="12">DAOM BR144</strain>
    </source>
</reference>
<dbReference type="GO" id="GO:0098553">
    <property type="term" value="C:lumenal side of endoplasmic reticulum membrane"/>
    <property type="evidence" value="ECO:0007669"/>
    <property type="project" value="TreeGrafter"/>
</dbReference>
<accession>K3X0Z0</accession>
<dbReference type="Pfam" id="PF02225">
    <property type="entry name" value="PA"/>
    <property type="match status" value="1"/>
</dbReference>
<dbReference type="InterPro" id="IPR046450">
    <property type="entry name" value="PA_dom_sf"/>
</dbReference>
<keyword evidence="4" id="KW-0967">Endosome</keyword>
<keyword evidence="5" id="KW-0378">Hydrolase</keyword>
<reference evidence="13" key="1">
    <citation type="journal article" date="2010" name="Genome Biol.">
        <title>Genome sequence of the necrotrophic plant pathogen Pythium ultimum reveals original pathogenicity mechanisms and effector repertoire.</title>
        <authorList>
            <person name="Levesque C.A."/>
            <person name="Brouwer H."/>
            <person name="Cano L."/>
            <person name="Hamilton J.P."/>
            <person name="Holt C."/>
            <person name="Huitema E."/>
            <person name="Raffaele S."/>
            <person name="Robideau G.P."/>
            <person name="Thines M."/>
            <person name="Win J."/>
            <person name="Zerillo M.M."/>
            <person name="Beakes G.W."/>
            <person name="Boore J.L."/>
            <person name="Busam D."/>
            <person name="Dumas B."/>
            <person name="Ferriera S."/>
            <person name="Fuerstenberg S.I."/>
            <person name="Gachon C.M."/>
            <person name="Gaulin E."/>
            <person name="Govers F."/>
            <person name="Grenville-Briggs L."/>
            <person name="Horner N."/>
            <person name="Hostetler J."/>
            <person name="Jiang R.H."/>
            <person name="Johnson J."/>
            <person name="Krajaejun T."/>
            <person name="Lin H."/>
            <person name="Meijer H.J."/>
            <person name="Moore B."/>
            <person name="Morris P."/>
            <person name="Phuntmart V."/>
            <person name="Puiu D."/>
            <person name="Shetty J."/>
            <person name="Stajich J.E."/>
            <person name="Tripathy S."/>
            <person name="Wawra S."/>
            <person name="van West P."/>
            <person name="Whitty B.R."/>
            <person name="Coutinho P.M."/>
            <person name="Henrissat B."/>
            <person name="Martin F."/>
            <person name="Thomas P.D."/>
            <person name="Tyler B.M."/>
            <person name="De Vries R.P."/>
            <person name="Kamoun S."/>
            <person name="Yandell M."/>
            <person name="Tisserat N."/>
            <person name="Buell C.R."/>
        </authorList>
    </citation>
    <scope>NUCLEOTIDE SEQUENCE</scope>
    <source>
        <strain evidence="13">DAOM:BR144</strain>
    </source>
</reference>
<dbReference type="Gene3D" id="3.50.30.30">
    <property type="match status" value="1"/>
</dbReference>
<dbReference type="EnsemblProtists" id="PYU1_T010889">
    <property type="protein sequence ID" value="PYU1_T010889"/>
    <property type="gene ID" value="PYU1_G010866"/>
</dbReference>
<dbReference type="GO" id="GO:0042500">
    <property type="term" value="F:aspartic endopeptidase activity, intramembrane cleaving"/>
    <property type="evidence" value="ECO:0007669"/>
    <property type="project" value="InterPro"/>
</dbReference>
<dbReference type="InterPro" id="IPR003137">
    <property type="entry name" value="PA_domain"/>
</dbReference>
<dbReference type="AlphaFoldDB" id="K3X0Z0"/>
<feature type="chain" id="PRO_5003868308" description="PA domain-containing protein" evidence="10">
    <location>
        <begin position="31"/>
        <end position="713"/>
    </location>
</feature>
<dbReference type="PANTHER" id="PTHR12174">
    <property type="entry name" value="SIGNAL PEPTIDE PEPTIDASE"/>
    <property type="match status" value="1"/>
</dbReference>
<dbReference type="CDD" id="cd00538">
    <property type="entry name" value="PA"/>
    <property type="match status" value="1"/>
</dbReference>
<evidence type="ECO:0000313" key="12">
    <source>
        <dbReference type="EnsemblProtists" id="PYU1_T010889"/>
    </source>
</evidence>
<dbReference type="InterPro" id="IPR007369">
    <property type="entry name" value="Peptidase_A22B_SPP"/>
</dbReference>
<organism evidence="12 13">
    <name type="scientific">Globisporangium ultimum (strain ATCC 200006 / CBS 805.95 / DAOM BR144)</name>
    <name type="common">Pythium ultimum</name>
    <dbReference type="NCBI Taxonomy" id="431595"/>
    <lineage>
        <taxon>Eukaryota</taxon>
        <taxon>Sar</taxon>
        <taxon>Stramenopiles</taxon>
        <taxon>Oomycota</taxon>
        <taxon>Peronosporomycetes</taxon>
        <taxon>Pythiales</taxon>
        <taxon>Pythiaceae</taxon>
        <taxon>Globisporangium</taxon>
    </lineage>
</organism>
<dbReference type="SMART" id="SM00730">
    <property type="entry name" value="PSN"/>
    <property type="match status" value="1"/>
</dbReference>
<feature type="transmembrane region" description="Helical" evidence="9">
    <location>
        <begin position="308"/>
        <end position="326"/>
    </location>
</feature>
<feature type="region of interest" description="Disordered" evidence="8">
    <location>
        <begin position="659"/>
        <end position="713"/>
    </location>
</feature>
<feature type="transmembrane region" description="Helical" evidence="9">
    <location>
        <begin position="391"/>
        <end position="412"/>
    </location>
</feature>
<sequence>MAPARSSLVRAPLAAALWLLCLRCAQEVDAVIPTGRVAFQVSALKPQFAGLFCAPSRNSGWGVSLPETQNSRWKHIHLLSDRTPANADGCAYYSLPVSLPMQRMLAASDPHSGHEAVTRKGNLTTLVVADRGNCSFVQKALLAQAAGARGLVIRGTRKAVYEAILASNNGSSTNTTASRSTDATLSVTEKPPFDYDCSRGESFVATLADPVWTTDDAKCSQHSGQCASKMCIPTGKVDVKKGGHQLCCLWDTYILMGANHTQAKSISIPVVYMTIADGKQIERSLRSYPDLLIRTFQREVPLVDVSSVLLWVIGVMTALCASYYSASADRRQWLQRMNPTLTERKPQQLQPQQQESEGDIWELDTKHAIGFIISAGVFLTVFYYVKLGGIIPILFCISATGTMSQLVMAPLLDYMFPSVASRQLTLPVLGDTVALSEVLGLISSASLAVVWYLNRRTCWYLQDVFGISLCFIFLSTVQLPNLKVATLLLSLAFIYDIFFVFISPAIFGSSVMEDVATGGPAAYTRSDYPGLDYCERYPEYPACIDPEPMPMLLVLPRIMDWVGGVSMLGLGDIIIPGMLLSFALRFDYSPKSLGENYYRSVCIGYAVGLGMANIAVTVMQMGQPALMYLVPTTLGSLLTLAWMNGDLRAMWTTGVGLHDSDDKRSDGEADDEEAGYNSVHHRVGASPGLLGSNAAVNDSSVRDNAPLLGSSSP</sequence>
<evidence type="ECO:0000256" key="4">
    <source>
        <dbReference type="ARBA" id="ARBA00022753"/>
    </source>
</evidence>
<keyword evidence="3 9" id="KW-0812">Transmembrane</keyword>
<feature type="signal peptide" evidence="10">
    <location>
        <begin position="1"/>
        <end position="30"/>
    </location>
</feature>
<dbReference type="Proteomes" id="UP000019132">
    <property type="component" value="Unassembled WGS sequence"/>
</dbReference>
<evidence type="ECO:0000256" key="10">
    <source>
        <dbReference type="SAM" id="SignalP"/>
    </source>
</evidence>
<comment type="subcellular location">
    <subcellularLocation>
        <location evidence="1">Endosome membrane</location>
        <topology evidence="1">Multi-pass membrane protein</topology>
    </subcellularLocation>
</comment>
<dbReference type="VEuPathDB" id="FungiDB:PYU1_G010866"/>
<evidence type="ECO:0000256" key="8">
    <source>
        <dbReference type="SAM" id="MobiDB-lite"/>
    </source>
</evidence>
<evidence type="ECO:0000256" key="3">
    <source>
        <dbReference type="ARBA" id="ARBA00022692"/>
    </source>
</evidence>
<evidence type="ECO:0000256" key="5">
    <source>
        <dbReference type="ARBA" id="ARBA00022801"/>
    </source>
</evidence>
<feature type="transmembrane region" description="Helical" evidence="9">
    <location>
        <begin position="561"/>
        <end position="584"/>
    </location>
</feature>
<dbReference type="GO" id="GO:0033619">
    <property type="term" value="P:membrane protein proteolysis"/>
    <property type="evidence" value="ECO:0007669"/>
    <property type="project" value="TreeGrafter"/>
</dbReference>
<proteinExistence type="inferred from homology"/>
<comment type="similarity">
    <text evidence="2">Belongs to the peptidase A22B family.</text>
</comment>
<dbReference type="InParanoid" id="K3X0Z0"/>
<feature type="transmembrane region" description="Helical" evidence="9">
    <location>
        <begin position="368"/>
        <end position="385"/>
    </location>
</feature>
<dbReference type="PANTHER" id="PTHR12174:SF22">
    <property type="entry name" value="SIGNAL PEPTIDE PEPTIDASE-LIKE 3"/>
    <property type="match status" value="1"/>
</dbReference>
<protein>
    <recommendedName>
        <fullName evidence="11">PA domain-containing protein</fullName>
    </recommendedName>
</protein>
<keyword evidence="10" id="KW-0732">Signal</keyword>
<dbReference type="GO" id="GO:0006465">
    <property type="term" value="P:signal peptide processing"/>
    <property type="evidence" value="ECO:0007669"/>
    <property type="project" value="TreeGrafter"/>
</dbReference>
<evidence type="ECO:0000256" key="2">
    <source>
        <dbReference type="ARBA" id="ARBA00006859"/>
    </source>
</evidence>
<evidence type="ECO:0000259" key="11">
    <source>
        <dbReference type="Pfam" id="PF02225"/>
    </source>
</evidence>
<dbReference type="HOGENOM" id="CLU_022054_0_0_1"/>
<feature type="transmembrane region" description="Helical" evidence="9">
    <location>
        <begin position="625"/>
        <end position="643"/>
    </location>
</feature>
<evidence type="ECO:0000256" key="1">
    <source>
        <dbReference type="ARBA" id="ARBA00004337"/>
    </source>
</evidence>
<keyword evidence="13" id="KW-1185">Reference proteome</keyword>
<evidence type="ECO:0000256" key="7">
    <source>
        <dbReference type="ARBA" id="ARBA00023136"/>
    </source>
</evidence>